<accession>A0AAV2GS15</accession>
<keyword evidence="1" id="KW-1133">Transmembrane helix</keyword>
<proteinExistence type="predicted"/>
<dbReference type="Proteomes" id="UP001497516">
    <property type="component" value="Chromosome 9"/>
</dbReference>
<evidence type="ECO:0000256" key="1">
    <source>
        <dbReference type="SAM" id="Phobius"/>
    </source>
</evidence>
<sequence>MYLANHSGSGGQKAIPPKASSWVFLPFPRFFFFFLPILVIVILFLGSTGEIKARFPTPLQLPGTPNLTSPQAISPLRIETIPSQLTCSTS</sequence>
<organism evidence="2 3">
    <name type="scientific">Linum trigynum</name>
    <dbReference type="NCBI Taxonomy" id="586398"/>
    <lineage>
        <taxon>Eukaryota</taxon>
        <taxon>Viridiplantae</taxon>
        <taxon>Streptophyta</taxon>
        <taxon>Embryophyta</taxon>
        <taxon>Tracheophyta</taxon>
        <taxon>Spermatophyta</taxon>
        <taxon>Magnoliopsida</taxon>
        <taxon>eudicotyledons</taxon>
        <taxon>Gunneridae</taxon>
        <taxon>Pentapetalae</taxon>
        <taxon>rosids</taxon>
        <taxon>fabids</taxon>
        <taxon>Malpighiales</taxon>
        <taxon>Linaceae</taxon>
        <taxon>Linum</taxon>
    </lineage>
</organism>
<dbReference type="EMBL" id="OZ034822">
    <property type="protein sequence ID" value="CAL1412160.1"/>
    <property type="molecule type" value="Genomic_DNA"/>
</dbReference>
<keyword evidence="1" id="KW-0472">Membrane</keyword>
<reference evidence="2 3" key="1">
    <citation type="submission" date="2024-04" db="EMBL/GenBank/DDBJ databases">
        <authorList>
            <person name="Fracassetti M."/>
        </authorList>
    </citation>
    <scope>NUCLEOTIDE SEQUENCE [LARGE SCALE GENOMIC DNA]</scope>
</reference>
<dbReference type="AlphaFoldDB" id="A0AAV2GS15"/>
<protein>
    <submittedName>
        <fullName evidence="2">Uncharacterized protein</fullName>
    </submittedName>
</protein>
<keyword evidence="1" id="KW-0812">Transmembrane</keyword>
<evidence type="ECO:0000313" key="2">
    <source>
        <dbReference type="EMBL" id="CAL1412160.1"/>
    </source>
</evidence>
<name>A0AAV2GS15_9ROSI</name>
<keyword evidence="3" id="KW-1185">Reference proteome</keyword>
<feature type="transmembrane region" description="Helical" evidence="1">
    <location>
        <begin position="27"/>
        <end position="46"/>
    </location>
</feature>
<gene>
    <name evidence="2" type="ORF">LTRI10_LOCUS51470</name>
</gene>
<evidence type="ECO:0000313" key="3">
    <source>
        <dbReference type="Proteomes" id="UP001497516"/>
    </source>
</evidence>